<evidence type="ECO:0000313" key="4">
    <source>
        <dbReference type="Proteomes" id="UP000516404"/>
    </source>
</evidence>
<reference evidence="3 4" key="1">
    <citation type="submission" date="2020-09" db="EMBL/GenBank/DDBJ databases">
        <title>Investigation of environmental microbes.</title>
        <authorList>
            <person name="Ou Y."/>
            <person name="Kang Q."/>
        </authorList>
    </citation>
    <scope>NUCLEOTIDE SEQUENCE [LARGE SCALE GENOMIC DNA]</scope>
    <source>
        <strain evidence="3 4">KJZ-14</strain>
    </source>
</reference>
<accession>A0A7H2BG02</accession>
<feature type="chain" id="PRO_5028951266" evidence="2">
    <location>
        <begin position="26"/>
        <end position="301"/>
    </location>
</feature>
<sequence length="301" mass="32795">MVTSKSSWAAVVAIGVLAVSGCSSAPENLNDLEAATKTNQKHIDKFKSWVLPSEDAEKARAKFAQRCVEKRGGTYLPQIQPHSIDQILGTNLTVDDAKDHGYQLAKDADRTPLDSSDKAGQKAYFGDAKNGTASATLLEYSSGDIPTDGCMAESLNYIYGSVEDGLKAAELAPSFVHSVRDKMLEDDEYTKLQEKWSQCMNDAGYPNLTDTNSAVTAANNFQLDEQKRQATADAQCREDISFNQSVNDLAGKYYESAYKRVKNVGSELERIHETASKRVEEDKNDPKSSAPVTSQPSASNS</sequence>
<name>A0A7H2BG02_9MICC</name>
<keyword evidence="4" id="KW-1185">Reference proteome</keyword>
<evidence type="ECO:0000313" key="3">
    <source>
        <dbReference type="EMBL" id="QNV38598.1"/>
    </source>
</evidence>
<evidence type="ECO:0000256" key="1">
    <source>
        <dbReference type="SAM" id="MobiDB-lite"/>
    </source>
</evidence>
<proteinExistence type="predicted"/>
<dbReference type="Proteomes" id="UP000516404">
    <property type="component" value="Chromosome"/>
</dbReference>
<feature type="compositionally biased region" description="Basic and acidic residues" evidence="1">
    <location>
        <begin position="272"/>
        <end position="286"/>
    </location>
</feature>
<gene>
    <name evidence="3" type="ORF">IDM49_04890</name>
</gene>
<dbReference type="AlphaFoldDB" id="A0A7H2BG02"/>
<feature type="compositionally biased region" description="Polar residues" evidence="1">
    <location>
        <begin position="290"/>
        <end position="301"/>
    </location>
</feature>
<dbReference type="KEGG" id="rter:IDM49_04890"/>
<organism evidence="3 4">
    <name type="scientific">Rothia terrae</name>
    <dbReference type="NCBI Taxonomy" id="396015"/>
    <lineage>
        <taxon>Bacteria</taxon>
        <taxon>Bacillati</taxon>
        <taxon>Actinomycetota</taxon>
        <taxon>Actinomycetes</taxon>
        <taxon>Micrococcales</taxon>
        <taxon>Micrococcaceae</taxon>
        <taxon>Rothia</taxon>
    </lineage>
</organism>
<feature type="region of interest" description="Disordered" evidence="1">
    <location>
        <begin position="272"/>
        <end position="301"/>
    </location>
</feature>
<dbReference type="GeneID" id="96623563"/>
<dbReference type="EMBL" id="CP061539">
    <property type="protein sequence ID" value="QNV38598.1"/>
    <property type="molecule type" value="Genomic_DNA"/>
</dbReference>
<dbReference type="PROSITE" id="PS51257">
    <property type="entry name" value="PROKAR_LIPOPROTEIN"/>
    <property type="match status" value="1"/>
</dbReference>
<protein>
    <submittedName>
        <fullName evidence="3">Uncharacterized protein</fullName>
    </submittedName>
</protein>
<evidence type="ECO:0000256" key="2">
    <source>
        <dbReference type="SAM" id="SignalP"/>
    </source>
</evidence>
<dbReference type="RefSeq" id="WP_190725224.1">
    <property type="nucleotide sequence ID" value="NZ_CP061539.1"/>
</dbReference>
<feature type="signal peptide" evidence="2">
    <location>
        <begin position="1"/>
        <end position="25"/>
    </location>
</feature>
<keyword evidence="2" id="KW-0732">Signal</keyword>